<sequence length="241" mass="26451">MTISVRTTKKRGEHSTRLQVRDRTKKSGVRWSQILAGMKDYQNYVHTMMHFCCNYSFAGLSNFLPTIVRDMGFSSVTAQGLTAPPYLCAFICCVAAALVSGRFGKRGYIVSGSSLVGFAGYLILVLVKDESKIAPRYLGTFLAACGDSKKGVGLVILVTFGQCSSFVSSVVYPSSDGPFYTRGSAIGCALTGAISILSLGLHFTLEKENKRRDREYGSIDRREAIDVTEQGDKHKNFRYLT</sequence>
<evidence type="ECO:0000256" key="2">
    <source>
        <dbReference type="ARBA" id="ARBA00022448"/>
    </source>
</evidence>
<evidence type="ECO:0000313" key="8">
    <source>
        <dbReference type="Proteomes" id="UP001498476"/>
    </source>
</evidence>
<organism evidence="7 8">
    <name type="scientific">Neonectria punicea</name>
    <dbReference type="NCBI Taxonomy" id="979145"/>
    <lineage>
        <taxon>Eukaryota</taxon>
        <taxon>Fungi</taxon>
        <taxon>Dikarya</taxon>
        <taxon>Ascomycota</taxon>
        <taxon>Pezizomycotina</taxon>
        <taxon>Sordariomycetes</taxon>
        <taxon>Hypocreomycetidae</taxon>
        <taxon>Hypocreales</taxon>
        <taxon>Nectriaceae</taxon>
        <taxon>Neonectria</taxon>
    </lineage>
</organism>
<proteinExistence type="predicted"/>
<evidence type="ECO:0008006" key="9">
    <source>
        <dbReference type="Google" id="ProtNLM"/>
    </source>
</evidence>
<keyword evidence="8" id="KW-1185">Reference proteome</keyword>
<evidence type="ECO:0000256" key="1">
    <source>
        <dbReference type="ARBA" id="ARBA00004141"/>
    </source>
</evidence>
<name>A0ABR1H5Y6_9HYPO</name>
<evidence type="ECO:0000313" key="7">
    <source>
        <dbReference type="EMBL" id="KAK7416529.1"/>
    </source>
</evidence>
<dbReference type="PANTHER" id="PTHR43791:SF75">
    <property type="entry name" value="TRANSPORTER, PUTATIVE (AFU_ORTHOLOGUE AFUA_2G00110)-RELATED"/>
    <property type="match status" value="1"/>
</dbReference>
<feature type="transmembrane region" description="Helical" evidence="6">
    <location>
        <begin position="81"/>
        <end position="101"/>
    </location>
</feature>
<evidence type="ECO:0000256" key="4">
    <source>
        <dbReference type="ARBA" id="ARBA00022989"/>
    </source>
</evidence>
<keyword evidence="3 6" id="KW-0812">Transmembrane</keyword>
<evidence type="ECO:0000256" key="5">
    <source>
        <dbReference type="ARBA" id="ARBA00023136"/>
    </source>
</evidence>
<comment type="caution">
    <text evidence="7">The sequence shown here is derived from an EMBL/GenBank/DDBJ whole genome shotgun (WGS) entry which is preliminary data.</text>
</comment>
<evidence type="ECO:0000256" key="6">
    <source>
        <dbReference type="SAM" id="Phobius"/>
    </source>
</evidence>
<keyword evidence="4 6" id="KW-1133">Transmembrane helix</keyword>
<dbReference type="EMBL" id="JAZAVJ010000067">
    <property type="protein sequence ID" value="KAK7416529.1"/>
    <property type="molecule type" value="Genomic_DNA"/>
</dbReference>
<comment type="subcellular location">
    <subcellularLocation>
        <location evidence="1">Membrane</location>
        <topology evidence="1">Multi-pass membrane protein</topology>
    </subcellularLocation>
</comment>
<feature type="transmembrane region" description="Helical" evidence="6">
    <location>
        <begin position="152"/>
        <end position="172"/>
    </location>
</feature>
<dbReference type="Proteomes" id="UP001498476">
    <property type="component" value="Unassembled WGS sequence"/>
</dbReference>
<gene>
    <name evidence="7" type="ORF">QQX98_005133</name>
</gene>
<keyword evidence="5 6" id="KW-0472">Membrane</keyword>
<dbReference type="SUPFAM" id="SSF103473">
    <property type="entry name" value="MFS general substrate transporter"/>
    <property type="match status" value="1"/>
</dbReference>
<keyword evidence="2" id="KW-0813">Transport</keyword>
<evidence type="ECO:0000256" key="3">
    <source>
        <dbReference type="ARBA" id="ARBA00022692"/>
    </source>
</evidence>
<dbReference type="Gene3D" id="1.20.1250.20">
    <property type="entry name" value="MFS general substrate transporter like domains"/>
    <property type="match status" value="1"/>
</dbReference>
<reference evidence="7 8" key="1">
    <citation type="journal article" date="2025" name="Microbiol. Resour. Announc.">
        <title>Draft genome sequences for Neonectria magnoliae and Neonectria punicea, canker pathogens of Liriodendron tulipifera and Acer saccharum in West Virginia.</title>
        <authorList>
            <person name="Petronek H.M."/>
            <person name="Kasson M.T."/>
            <person name="Metheny A.M."/>
            <person name="Stauder C.M."/>
            <person name="Lovett B."/>
            <person name="Lynch S.C."/>
            <person name="Garnas J.R."/>
            <person name="Kasson L.R."/>
            <person name="Stajich J.E."/>
        </authorList>
    </citation>
    <scope>NUCLEOTIDE SEQUENCE [LARGE SCALE GENOMIC DNA]</scope>
    <source>
        <strain evidence="7 8">NRRL 64653</strain>
    </source>
</reference>
<feature type="transmembrane region" description="Helical" evidence="6">
    <location>
        <begin position="184"/>
        <end position="205"/>
    </location>
</feature>
<protein>
    <recommendedName>
        <fullName evidence="9">Major facilitator superfamily (MFS) profile domain-containing protein</fullName>
    </recommendedName>
</protein>
<dbReference type="PANTHER" id="PTHR43791">
    <property type="entry name" value="PERMEASE-RELATED"/>
    <property type="match status" value="1"/>
</dbReference>
<dbReference type="InterPro" id="IPR036259">
    <property type="entry name" value="MFS_trans_sf"/>
</dbReference>
<accession>A0ABR1H5Y6</accession>
<feature type="transmembrane region" description="Helical" evidence="6">
    <location>
        <begin position="107"/>
        <end position="127"/>
    </location>
</feature>